<dbReference type="AlphaFoldDB" id="M2ZXJ3"/>
<protein>
    <submittedName>
        <fullName evidence="2">Uncharacterized protein</fullName>
    </submittedName>
</protein>
<dbReference type="EMBL" id="AOEX01000033">
    <property type="protein sequence ID" value="EME65064.1"/>
    <property type="molecule type" value="Genomic_DNA"/>
</dbReference>
<evidence type="ECO:0000313" key="2">
    <source>
        <dbReference type="EMBL" id="EME65064.1"/>
    </source>
</evidence>
<reference evidence="2 3" key="1">
    <citation type="journal article" date="2013" name="Genome Announc.">
        <title>Draft Genome Sequence of Rhodococcus ruber Strain BKS 20-38.</title>
        <authorList>
            <person name="Bala M."/>
            <person name="Kumar S."/>
            <person name="Raghava G.P."/>
            <person name="Mayilraj S."/>
        </authorList>
    </citation>
    <scope>NUCLEOTIDE SEQUENCE [LARGE SCALE GENOMIC DNA]</scope>
    <source>
        <strain evidence="2 3">BKS 20-38</strain>
    </source>
</reference>
<evidence type="ECO:0000313" key="3">
    <source>
        <dbReference type="Proteomes" id="UP000011731"/>
    </source>
</evidence>
<evidence type="ECO:0000256" key="1">
    <source>
        <dbReference type="SAM" id="MobiDB-lite"/>
    </source>
</evidence>
<sequence length="611" mass="65728">MCTRRWSPRARVRIDPDRTHTYATTMAMPSQAPGFPWAIYLAGADHRYRLLAFDLDSGRHGPEVARADADRLAAHLAELGVPHLRTRSGPTGGQHVWLRLAAPGAGADEVRRLAHALRQHYPSLDPAPLTNPATGAVRPPGAPHRRGGQSRPHLHGAALDDALARLDTETAPEVVDWLLARHPHSAAPAPRRPAGPVRIVDPASDPRLDRPRRPLTDTTRALLAAAPAPGADRSAIVHSIFLGMARAGHSLADARAAAATAPGLVRLREDRARGRDDTDRQWRRALDTAAGFAPTPPTTRAPVDDELDRIEAAIGADPAHWARPGGASDERILYALLALARTARTRVLDIDCRRLAQAAAVDASTVSRRLRVLAHESWVRCVRAGSGTRAATWQLELPDPVASLPGATQGEPAPAPGHSSALLEHHAHDLWANRSGLGGAAARIHWAVISGKPLISGAGRNPVEVAALTGYSLATVTRTLSTLARLGVPTDVCVDTSSLREKLDRAAHRVGTSGVGAQRVRRHLFDRELHRWWIEEQEWRSRRGKKTGVPRTVSLTIALPIDAPARLRYGRFPVTDTGRADYRAARAVVTRLCSPAGDPMADSGQQNGKAA</sequence>
<dbReference type="Proteomes" id="UP000011731">
    <property type="component" value="Unassembled WGS sequence"/>
</dbReference>
<dbReference type="PATRIC" id="fig|1278076.4.peg.2296"/>
<gene>
    <name evidence="2" type="ORF">G352_11022</name>
</gene>
<accession>M2ZXJ3</accession>
<feature type="region of interest" description="Disordered" evidence="1">
    <location>
        <begin position="122"/>
        <end position="154"/>
    </location>
</feature>
<comment type="caution">
    <text evidence="2">The sequence shown here is derived from an EMBL/GenBank/DDBJ whole genome shotgun (WGS) entry which is preliminary data.</text>
</comment>
<name>M2ZXJ3_9NOCA</name>
<proteinExistence type="predicted"/>
<organism evidence="2 3">
    <name type="scientific">Rhodococcus ruber BKS 20-38</name>
    <dbReference type="NCBI Taxonomy" id="1278076"/>
    <lineage>
        <taxon>Bacteria</taxon>
        <taxon>Bacillati</taxon>
        <taxon>Actinomycetota</taxon>
        <taxon>Actinomycetes</taxon>
        <taxon>Mycobacteriales</taxon>
        <taxon>Nocardiaceae</taxon>
        <taxon>Rhodococcus</taxon>
    </lineage>
</organism>
<feature type="compositionally biased region" description="Basic residues" evidence="1">
    <location>
        <begin position="143"/>
        <end position="154"/>
    </location>
</feature>
<keyword evidence="3" id="KW-1185">Reference proteome</keyword>
<feature type="region of interest" description="Disordered" evidence="1">
    <location>
        <begin position="185"/>
        <end position="215"/>
    </location>
</feature>
<feature type="compositionally biased region" description="Low complexity" evidence="1">
    <location>
        <begin position="185"/>
        <end position="203"/>
    </location>
</feature>
<feature type="compositionally biased region" description="Basic and acidic residues" evidence="1">
    <location>
        <begin position="204"/>
        <end position="215"/>
    </location>
</feature>